<keyword evidence="1" id="KW-0805">Transcription regulation</keyword>
<evidence type="ECO:0000256" key="2">
    <source>
        <dbReference type="ARBA" id="ARBA00023125"/>
    </source>
</evidence>
<dbReference type="GO" id="GO:0003677">
    <property type="term" value="F:DNA binding"/>
    <property type="evidence" value="ECO:0007669"/>
    <property type="project" value="UniProtKB-KW"/>
</dbReference>
<dbReference type="Pfam" id="PF01418">
    <property type="entry name" value="HTH_6"/>
    <property type="match status" value="1"/>
</dbReference>
<evidence type="ECO:0000313" key="6">
    <source>
        <dbReference type="EMBL" id="KRM97620.1"/>
    </source>
</evidence>
<proteinExistence type="predicted"/>
<dbReference type="InterPro" id="IPR046348">
    <property type="entry name" value="SIS_dom_sf"/>
</dbReference>
<keyword evidence="3" id="KW-0804">Transcription</keyword>
<dbReference type="GO" id="GO:1901135">
    <property type="term" value="P:carbohydrate derivative metabolic process"/>
    <property type="evidence" value="ECO:0007669"/>
    <property type="project" value="InterPro"/>
</dbReference>
<dbReference type="PROSITE" id="PS51464">
    <property type="entry name" value="SIS"/>
    <property type="match status" value="1"/>
</dbReference>
<evidence type="ECO:0000256" key="3">
    <source>
        <dbReference type="ARBA" id="ARBA00023163"/>
    </source>
</evidence>
<protein>
    <submittedName>
        <fullName evidence="6">Transcriptional regulator</fullName>
    </submittedName>
</protein>
<dbReference type="EMBL" id="AYYI01000039">
    <property type="protein sequence ID" value="KRM97620.1"/>
    <property type="molecule type" value="Genomic_DNA"/>
</dbReference>
<dbReference type="InterPro" id="IPR035472">
    <property type="entry name" value="RpiR-like_SIS"/>
</dbReference>
<sequence>MQVKLSVAEAYLWHFIQTHQQQVIHLSIVKLSELANVSTATVVRTMKKQGYSGYTAFRQKLILAQQDTAKYDVLTHASKEIRSVILKNETEVSKTLQQLDFGTIEDSVQKLHDAKKIYIFARGLSELIAREMLIKFQLLGKNTEMHNDPNIIRTISKRIHSDEVVILITLNGQTAEIVTAAQNLAANDITIITFTTDQQAPVVSYSDLVFLGYKSGLSYFPEYEVRSRLPLQVMTRILTDAYAVRIKQ</sequence>
<dbReference type="Gene3D" id="1.10.10.10">
    <property type="entry name" value="Winged helix-like DNA-binding domain superfamily/Winged helix DNA-binding domain"/>
    <property type="match status" value="1"/>
</dbReference>
<evidence type="ECO:0000259" key="5">
    <source>
        <dbReference type="PROSITE" id="PS51464"/>
    </source>
</evidence>
<keyword evidence="2" id="KW-0238">DNA-binding</keyword>
<feature type="domain" description="HTH rpiR-type" evidence="4">
    <location>
        <begin position="1"/>
        <end position="68"/>
    </location>
</feature>
<evidence type="ECO:0000313" key="7">
    <source>
        <dbReference type="Proteomes" id="UP000051638"/>
    </source>
</evidence>
<dbReference type="InterPro" id="IPR009057">
    <property type="entry name" value="Homeodomain-like_sf"/>
</dbReference>
<name>A0A0R2D6N0_9LACO</name>
<feature type="domain" description="SIS" evidence="5">
    <location>
        <begin position="107"/>
        <end position="248"/>
    </location>
</feature>
<organism evidence="6 7">
    <name type="scientific">Loigolactobacillus rennini DSM 20253</name>
    <dbReference type="NCBI Taxonomy" id="1423796"/>
    <lineage>
        <taxon>Bacteria</taxon>
        <taxon>Bacillati</taxon>
        <taxon>Bacillota</taxon>
        <taxon>Bacilli</taxon>
        <taxon>Lactobacillales</taxon>
        <taxon>Lactobacillaceae</taxon>
        <taxon>Loigolactobacillus</taxon>
    </lineage>
</organism>
<accession>A0A0R2D6N0</accession>
<evidence type="ECO:0000256" key="1">
    <source>
        <dbReference type="ARBA" id="ARBA00023015"/>
    </source>
</evidence>
<dbReference type="SUPFAM" id="SSF53697">
    <property type="entry name" value="SIS domain"/>
    <property type="match status" value="1"/>
</dbReference>
<dbReference type="PATRIC" id="fig|1423796.3.peg.1550"/>
<dbReference type="GO" id="GO:0097367">
    <property type="term" value="F:carbohydrate derivative binding"/>
    <property type="evidence" value="ECO:0007669"/>
    <property type="project" value="InterPro"/>
</dbReference>
<comment type="caution">
    <text evidence="6">The sequence shown here is derived from an EMBL/GenBank/DDBJ whole genome shotgun (WGS) entry which is preliminary data.</text>
</comment>
<dbReference type="Gene3D" id="3.40.50.10490">
    <property type="entry name" value="Glucose-6-phosphate isomerase like protein, domain 1"/>
    <property type="match status" value="1"/>
</dbReference>
<dbReference type="InterPro" id="IPR036388">
    <property type="entry name" value="WH-like_DNA-bd_sf"/>
</dbReference>
<dbReference type="InterPro" id="IPR001347">
    <property type="entry name" value="SIS_dom"/>
</dbReference>
<gene>
    <name evidence="6" type="ORF">FC24_GL001523</name>
</gene>
<dbReference type="AlphaFoldDB" id="A0A0R2D6N0"/>
<dbReference type="SUPFAM" id="SSF46689">
    <property type="entry name" value="Homeodomain-like"/>
    <property type="match status" value="1"/>
</dbReference>
<evidence type="ECO:0000259" key="4">
    <source>
        <dbReference type="PROSITE" id="PS51071"/>
    </source>
</evidence>
<dbReference type="CDD" id="cd05013">
    <property type="entry name" value="SIS_RpiR"/>
    <property type="match status" value="1"/>
</dbReference>
<keyword evidence="7" id="KW-1185">Reference proteome</keyword>
<dbReference type="STRING" id="1423796.FC24_GL001523"/>
<dbReference type="InterPro" id="IPR047640">
    <property type="entry name" value="RpiR-like"/>
</dbReference>
<dbReference type="PANTHER" id="PTHR30514">
    <property type="entry name" value="GLUCOKINASE"/>
    <property type="match status" value="1"/>
</dbReference>
<dbReference type="InterPro" id="IPR000281">
    <property type="entry name" value="HTH_RpiR"/>
</dbReference>
<dbReference type="PROSITE" id="PS51071">
    <property type="entry name" value="HTH_RPIR"/>
    <property type="match status" value="1"/>
</dbReference>
<dbReference type="Proteomes" id="UP000051638">
    <property type="component" value="Unassembled WGS sequence"/>
</dbReference>
<reference evidence="6 7" key="1">
    <citation type="journal article" date="2015" name="Genome Announc.">
        <title>Expanding the biotechnology potential of lactobacilli through comparative genomics of 213 strains and associated genera.</title>
        <authorList>
            <person name="Sun Z."/>
            <person name="Harris H.M."/>
            <person name="McCann A."/>
            <person name="Guo C."/>
            <person name="Argimon S."/>
            <person name="Zhang W."/>
            <person name="Yang X."/>
            <person name="Jeffery I.B."/>
            <person name="Cooney J.C."/>
            <person name="Kagawa T.F."/>
            <person name="Liu W."/>
            <person name="Song Y."/>
            <person name="Salvetti E."/>
            <person name="Wrobel A."/>
            <person name="Rasinkangas P."/>
            <person name="Parkhill J."/>
            <person name="Rea M.C."/>
            <person name="O'Sullivan O."/>
            <person name="Ritari J."/>
            <person name="Douillard F.P."/>
            <person name="Paul Ross R."/>
            <person name="Yang R."/>
            <person name="Briner A.E."/>
            <person name="Felis G.E."/>
            <person name="de Vos W.M."/>
            <person name="Barrangou R."/>
            <person name="Klaenhammer T.R."/>
            <person name="Caufield P.W."/>
            <person name="Cui Y."/>
            <person name="Zhang H."/>
            <person name="O'Toole P.W."/>
        </authorList>
    </citation>
    <scope>NUCLEOTIDE SEQUENCE [LARGE SCALE GENOMIC DNA]</scope>
    <source>
        <strain evidence="6 7">DSM 20253</strain>
    </source>
</reference>
<dbReference type="Pfam" id="PF01380">
    <property type="entry name" value="SIS"/>
    <property type="match status" value="1"/>
</dbReference>
<dbReference type="PANTHER" id="PTHR30514:SF21">
    <property type="entry name" value="RPIR-FAMILY TRANSCRIPTIONAL REGULATOR"/>
    <property type="match status" value="1"/>
</dbReference>
<dbReference type="GO" id="GO:0003700">
    <property type="term" value="F:DNA-binding transcription factor activity"/>
    <property type="evidence" value="ECO:0007669"/>
    <property type="project" value="InterPro"/>
</dbReference>